<name>A0ABD3GFD3_9MARC</name>
<dbReference type="EMBL" id="JBJQOH010000008">
    <property type="protein sequence ID" value="KAL3677311.1"/>
    <property type="molecule type" value="Genomic_DNA"/>
</dbReference>
<gene>
    <name evidence="1" type="ORF">R1sor_027259</name>
</gene>
<comment type="caution">
    <text evidence="1">The sequence shown here is derived from an EMBL/GenBank/DDBJ whole genome shotgun (WGS) entry which is preliminary data.</text>
</comment>
<accession>A0ABD3GFD3</accession>
<proteinExistence type="predicted"/>
<evidence type="ECO:0000313" key="2">
    <source>
        <dbReference type="Proteomes" id="UP001633002"/>
    </source>
</evidence>
<dbReference type="AlphaFoldDB" id="A0ABD3GFD3"/>
<keyword evidence="2" id="KW-1185">Reference proteome</keyword>
<sequence>MHEQSLLLWEERGTPGSCLARDWAAIREEENTSTRENGRRGSYEGESCKGVVGEAREEIDKKIVTEQGDNLPCKLFHNWSRIIQSVAEGRGGTREAKVPFPIGWGWDGS</sequence>
<protein>
    <submittedName>
        <fullName evidence="1">Uncharacterized protein</fullName>
    </submittedName>
</protein>
<evidence type="ECO:0000313" key="1">
    <source>
        <dbReference type="EMBL" id="KAL3677311.1"/>
    </source>
</evidence>
<organism evidence="1 2">
    <name type="scientific">Riccia sorocarpa</name>
    <dbReference type="NCBI Taxonomy" id="122646"/>
    <lineage>
        <taxon>Eukaryota</taxon>
        <taxon>Viridiplantae</taxon>
        <taxon>Streptophyta</taxon>
        <taxon>Embryophyta</taxon>
        <taxon>Marchantiophyta</taxon>
        <taxon>Marchantiopsida</taxon>
        <taxon>Marchantiidae</taxon>
        <taxon>Marchantiales</taxon>
        <taxon>Ricciaceae</taxon>
        <taxon>Riccia</taxon>
    </lineage>
</organism>
<dbReference type="Proteomes" id="UP001633002">
    <property type="component" value="Unassembled WGS sequence"/>
</dbReference>
<reference evidence="1 2" key="1">
    <citation type="submission" date="2024-09" db="EMBL/GenBank/DDBJ databases">
        <title>Chromosome-scale assembly of Riccia sorocarpa.</title>
        <authorList>
            <person name="Paukszto L."/>
        </authorList>
    </citation>
    <scope>NUCLEOTIDE SEQUENCE [LARGE SCALE GENOMIC DNA]</scope>
    <source>
        <strain evidence="1">LP-2024</strain>
        <tissue evidence="1">Aerial parts of the thallus</tissue>
    </source>
</reference>